<evidence type="ECO:0000313" key="3">
    <source>
        <dbReference type="EMBL" id="PRY26944.1"/>
    </source>
</evidence>
<dbReference type="OrthoDB" id="277040at2"/>
<dbReference type="RefSeq" id="WP_106203638.1">
    <property type="nucleotide sequence ID" value="NZ_PVTD01000001.1"/>
</dbReference>
<evidence type="ECO:0008006" key="5">
    <source>
        <dbReference type="Google" id="ProtNLM"/>
    </source>
</evidence>
<keyword evidence="2" id="KW-0732">Signal</keyword>
<evidence type="ECO:0000256" key="2">
    <source>
        <dbReference type="SAM" id="SignalP"/>
    </source>
</evidence>
<feature type="chain" id="PRO_5015417346" description="Oxygen tolerance protein BatD" evidence="2">
    <location>
        <begin position="24"/>
        <end position="571"/>
    </location>
</feature>
<feature type="transmembrane region" description="Helical" evidence="1">
    <location>
        <begin position="403"/>
        <end position="421"/>
    </location>
</feature>
<gene>
    <name evidence="3" type="ORF">CLV78_1011049</name>
</gene>
<evidence type="ECO:0000313" key="4">
    <source>
        <dbReference type="Proteomes" id="UP000239480"/>
    </source>
</evidence>
<keyword evidence="1" id="KW-0472">Membrane</keyword>
<organism evidence="3 4">
    <name type="scientific">Aliiruegeria haliotis</name>
    <dbReference type="NCBI Taxonomy" id="1280846"/>
    <lineage>
        <taxon>Bacteria</taxon>
        <taxon>Pseudomonadati</taxon>
        <taxon>Pseudomonadota</taxon>
        <taxon>Alphaproteobacteria</taxon>
        <taxon>Rhodobacterales</taxon>
        <taxon>Roseobacteraceae</taxon>
        <taxon>Aliiruegeria</taxon>
    </lineage>
</organism>
<protein>
    <recommendedName>
        <fullName evidence="5">Oxygen tolerance protein BatD</fullName>
    </recommendedName>
</protein>
<name>A0A2T0S0J1_9RHOB</name>
<sequence length="571" mass="61888">MSPFLRTILVASLALLTNGPARADLVSPYGGETAPNFVEISVLDDRVRLALEIDPADYPYFVAPDENAKASLAERTGRTVQVSANGQPLSPVIRTVDLRPRQPRATATTVAVPPRPRSDDVIYAEMEFPFTGQPESITFTPPLDMSGMPVASLGLLVDHLGVPVTDYRYLSRAETLVPDWEDPWFSAFENPNLTRHHKSPLMSFLSMEPREVRHEIIVRLRDLEGWVELDLDATGSLGSAQMAEVAPRAADFFERRNPVVIDGEAVVPVDIRVSRIAVGAQGLRVLEDGEQSDRATALLGIVLAYPRTTLASDVEMTWDLFPEGIDTVPVTLTDPAGGVPAVVRRDDSVVSWTNHLTSWTDPKPERVTVSTAKVLDLPVLAGGFIVAAFAAAWTAFRNKGTRRIAAATVCVAGMVAAAIFAPRTTPVQLPGQPGPDAEATQHVMAGLLENAGTAMLETRPDQFELALAPFVRPERANDVGAEMRRGLSVTLPSGALARTDEIVDIEVEQVTPESDGNGSQILATWTASVSGGHWGHLHRRLVTYRGLIDVSRQADQWFLNGLTILSAQTRT</sequence>
<evidence type="ECO:0000256" key="1">
    <source>
        <dbReference type="SAM" id="Phobius"/>
    </source>
</evidence>
<dbReference type="EMBL" id="PVTD01000001">
    <property type="protein sequence ID" value="PRY26944.1"/>
    <property type="molecule type" value="Genomic_DNA"/>
</dbReference>
<proteinExistence type="predicted"/>
<accession>A0A2T0S0J1</accession>
<feature type="transmembrane region" description="Helical" evidence="1">
    <location>
        <begin position="377"/>
        <end position="396"/>
    </location>
</feature>
<dbReference type="Proteomes" id="UP000239480">
    <property type="component" value="Unassembled WGS sequence"/>
</dbReference>
<keyword evidence="1" id="KW-0812">Transmembrane</keyword>
<dbReference type="AlphaFoldDB" id="A0A2T0S0J1"/>
<feature type="signal peptide" evidence="2">
    <location>
        <begin position="1"/>
        <end position="23"/>
    </location>
</feature>
<keyword evidence="4" id="KW-1185">Reference proteome</keyword>
<reference evidence="3 4" key="1">
    <citation type="submission" date="2018-03" db="EMBL/GenBank/DDBJ databases">
        <title>Genomic Encyclopedia of Archaeal and Bacterial Type Strains, Phase II (KMG-II): from individual species to whole genera.</title>
        <authorList>
            <person name="Goeker M."/>
        </authorList>
    </citation>
    <scope>NUCLEOTIDE SEQUENCE [LARGE SCALE GENOMIC DNA]</scope>
    <source>
        <strain evidence="3 4">DSM 29328</strain>
    </source>
</reference>
<comment type="caution">
    <text evidence="3">The sequence shown here is derived from an EMBL/GenBank/DDBJ whole genome shotgun (WGS) entry which is preliminary data.</text>
</comment>
<keyword evidence="1" id="KW-1133">Transmembrane helix</keyword>